<name>A0AAE9ZBY8_9GAMM</name>
<accession>A0AAE9ZBY8</accession>
<reference evidence="1 2" key="2">
    <citation type="journal article" date="2022" name="Mar. Drugs">
        <title>Bioassay-Guided Fractionation Leads to the Detection of Cholic Acid Generated by the Rare Thalassomonas sp.</title>
        <authorList>
            <person name="Pheiffer F."/>
            <person name="Schneider Y.K."/>
            <person name="Hansen E.H."/>
            <person name="Andersen J.H."/>
            <person name="Isaksson J."/>
            <person name="Busche T."/>
            <person name="R C."/>
            <person name="Kalinowski J."/>
            <person name="Zyl L.V."/>
            <person name="Trindade M."/>
        </authorList>
    </citation>
    <scope>NUCLEOTIDE SEQUENCE [LARGE SCALE GENOMIC DNA]</scope>
    <source>
        <strain evidence="1 2">XOM25</strain>
    </source>
</reference>
<dbReference type="AlphaFoldDB" id="A0AAE9ZBY8"/>
<evidence type="ECO:0000313" key="2">
    <source>
        <dbReference type="Proteomes" id="UP000032352"/>
    </source>
</evidence>
<keyword evidence="2" id="KW-1185">Reference proteome</keyword>
<dbReference type="Proteomes" id="UP000032352">
    <property type="component" value="Chromosome pTvir"/>
</dbReference>
<protein>
    <submittedName>
        <fullName evidence="1">Uncharacterized protein</fullName>
    </submittedName>
</protein>
<sequence length="62" mass="6556">MKLQINKKKLKNLSKDAKVLPEKLTLDVAGGTPRTVHCMGDESNGCGMTIGACNPVLDTGDV</sequence>
<evidence type="ECO:0000313" key="1">
    <source>
        <dbReference type="EMBL" id="WDE09199.1"/>
    </source>
</evidence>
<dbReference type="KEGG" id="tvd:SG34_031025"/>
<dbReference type="RefSeq" id="WP_274038680.1">
    <property type="nucleotide sequence ID" value="NZ_CP059734.1"/>
</dbReference>
<reference evidence="1 2" key="1">
    <citation type="journal article" date="2015" name="Genome Announc.">
        <title>Draft Genome Sequences of Marine Isolates of Thalassomonas viridans and Thalassomonas actiniarum.</title>
        <authorList>
            <person name="Olonade I."/>
            <person name="van Zyl L.J."/>
            <person name="Trindade M."/>
        </authorList>
    </citation>
    <scope>NUCLEOTIDE SEQUENCE [LARGE SCALE GENOMIC DNA]</scope>
    <source>
        <strain evidence="1 2">XOM25</strain>
    </source>
</reference>
<organism evidence="1 2">
    <name type="scientific">Thalassomonas viridans</name>
    <dbReference type="NCBI Taxonomy" id="137584"/>
    <lineage>
        <taxon>Bacteria</taxon>
        <taxon>Pseudomonadati</taxon>
        <taxon>Pseudomonadota</taxon>
        <taxon>Gammaproteobacteria</taxon>
        <taxon>Alteromonadales</taxon>
        <taxon>Colwelliaceae</taxon>
        <taxon>Thalassomonas</taxon>
    </lineage>
</organism>
<proteinExistence type="predicted"/>
<gene>
    <name evidence="1" type="ORF">SG34_031025</name>
</gene>
<dbReference type="EMBL" id="CP059734">
    <property type="protein sequence ID" value="WDE09199.1"/>
    <property type="molecule type" value="Genomic_DNA"/>
</dbReference>